<dbReference type="PANTHER" id="PTHR31689">
    <property type="entry name" value="DIAMINOPIMELATE EPIMERASE, CHLOROPLASTIC"/>
    <property type="match status" value="1"/>
</dbReference>
<dbReference type="EC" id="5.1.1.7" evidence="3 8"/>
<comment type="function">
    <text evidence="8">Catalyzes the stereoinversion of LL-2,6-diaminopimelate (L,L-DAP) to meso-diaminopimelate (meso-DAP), a precursor of L-lysine and an essential component of the bacterial peptidoglycan.</text>
</comment>
<keyword evidence="5 8" id="KW-0457">Lysine biosynthesis</keyword>
<proteinExistence type="inferred from homology"/>
<feature type="binding site" evidence="8">
    <location>
        <position position="11"/>
    </location>
    <ligand>
        <name>substrate</name>
    </ligand>
</feature>
<comment type="caution">
    <text evidence="8">Lacks conserved residue(s) required for the propagation of feature annotation.</text>
</comment>
<name>A0A7W1X9C7_9BACL</name>
<dbReference type="Proteomes" id="UP000530514">
    <property type="component" value="Unassembled WGS sequence"/>
</dbReference>
<dbReference type="GO" id="GO:0005829">
    <property type="term" value="C:cytosol"/>
    <property type="evidence" value="ECO:0007669"/>
    <property type="project" value="TreeGrafter"/>
</dbReference>
<dbReference type="HAMAP" id="MF_00197">
    <property type="entry name" value="DAP_epimerase"/>
    <property type="match status" value="1"/>
</dbReference>
<evidence type="ECO:0000256" key="2">
    <source>
        <dbReference type="ARBA" id="ARBA00010219"/>
    </source>
</evidence>
<evidence type="ECO:0000256" key="6">
    <source>
        <dbReference type="ARBA" id="ARBA00023235"/>
    </source>
</evidence>
<protein>
    <recommendedName>
        <fullName evidence="3 8">Diaminopimelate epimerase</fullName>
        <shortName evidence="8">DAP epimerase</shortName>
        <ecNumber evidence="3 8">5.1.1.7</ecNumber>
    </recommendedName>
    <alternativeName>
        <fullName evidence="8">PLP-independent amino acid racemase</fullName>
    </alternativeName>
</protein>
<dbReference type="GO" id="GO:0008837">
    <property type="term" value="F:diaminopimelate epimerase activity"/>
    <property type="evidence" value="ECO:0007669"/>
    <property type="project" value="UniProtKB-UniRule"/>
</dbReference>
<comment type="catalytic activity">
    <reaction evidence="7 8">
        <text>(2S,6S)-2,6-diaminopimelate = meso-2,6-diaminopimelate</text>
        <dbReference type="Rhea" id="RHEA:15393"/>
        <dbReference type="ChEBI" id="CHEBI:57609"/>
        <dbReference type="ChEBI" id="CHEBI:57791"/>
        <dbReference type="EC" id="5.1.1.7"/>
    </reaction>
</comment>
<comment type="similarity">
    <text evidence="2 8">Belongs to the diaminopimelate epimerase family.</text>
</comment>
<dbReference type="GO" id="GO:0009089">
    <property type="term" value="P:lysine biosynthetic process via diaminopimelate"/>
    <property type="evidence" value="ECO:0007669"/>
    <property type="project" value="UniProtKB-UniRule"/>
</dbReference>
<evidence type="ECO:0000256" key="1">
    <source>
        <dbReference type="ARBA" id="ARBA00005196"/>
    </source>
</evidence>
<keyword evidence="8" id="KW-0963">Cytoplasm</keyword>
<feature type="active site" description="Proton acceptor" evidence="8">
    <location>
        <position position="221"/>
    </location>
</feature>
<dbReference type="Gene3D" id="3.10.310.10">
    <property type="entry name" value="Diaminopimelate Epimerase, Chain A, domain 1"/>
    <property type="match status" value="2"/>
</dbReference>
<comment type="caution">
    <text evidence="10">The sequence shown here is derived from an EMBL/GenBank/DDBJ whole genome shotgun (WGS) entry which is preliminary data.</text>
</comment>
<feature type="binding site" evidence="8">
    <location>
        <begin position="212"/>
        <end position="213"/>
    </location>
    <ligand>
        <name>substrate</name>
    </ligand>
</feature>
<feature type="binding site" evidence="8">
    <location>
        <position position="194"/>
    </location>
    <ligand>
        <name>substrate</name>
    </ligand>
</feature>
<dbReference type="Pfam" id="PF01678">
    <property type="entry name" value="DAP_epimerase"/>
    <property type="match status" value="2"/>
</dbReference>
<feature type="active site" description="Proton donor" evidence="8">
    <location>
        <position position="72"/>
    </location>
</feature>
<dbReference type="SUPFAM" id="SSF54506">
    <property type="entry name" value="Diaminopimelate epimerase-like"/>
    <property type="match status" value="2"/>
</dbReference>
<evidence type="ECO:0000256" key="7">
    <source>
        <dbReference type="ARBA" id="ARBA00051712"/>
    </source>
</evidence>
<comment type="subcellular location">
    <subcellularLocation>
        <location evidence="8">Cytoplasm</location>
    </subcellularLocation>
</comment>
<comment type="subunit">
    <text evidence="8">Homodimer.</text>
</comment>
<organism evidence="10 11">
    <name type="scientific">Thermoactinomyces daqus</name>
    <dbReference type="NCBI Taxonomy" id="1329516"/>
    <lineage>
        <taxon>Bacteria</taxon>
        <taxon>Bacillati</taxon>
        <taxon>Bacillota</taxon>
        <taxon>Bacilli</taxon>
        <taxon>Bacillales</taxon>
        <taxon>Thermoactinomycetaceae</taxon>
        <taxon>Thermoactinomyces</taxon>
    </lineage>
</organism>
<keyword evidence="11" id="KW-1185">Reference proteome</keyword>
<keyword evidence="4 8" id="KW-0028">Amino-acid biosynthesis</keyword>
<feature type="binding site" evidence="8">
    <location>
        <begin position="73"/>
        <end position="74"/>
    </location>
    <ligand>
        <name>substrate</name>
    </ligand>
</feature>
<evidence type="ECO:0000313" key="11">
    <source>
        <dbReference type="Proteomes" id="UP000530514"/>
    </source>
</evidence>
<dbReference type="AlphaFoldDB" id="A0A7W1X9C7"/>
<comment type="pathway">
    <text evidence="1 8">Amino-acid biosynthesis; L-lysine biosynthesis via DAP pathway; DL-2,6-diaminopimelate from LL-2,6-diaminopimelate: step 1/1.</text>
</comment>
<feature type="active site" evidence="9">
    <location>
        <position position="72"/>
    </location>
</feature>
<dbReference type="UniPathway" id="UPA00034">
    <property type="reaction ID" value="UER00025"/>
</dbReference>
<dbReference type="PROSITE" id="PS01326">
    <property type="entry name" value="DAP_EPIMERASE"/>
    <property type="match status" value="1"/>
</dbReference>
<feature type="site" description="Could be important to modulate the pK values of the two catalytic cysteine residues" evidence="8">
    <location>
        <position position="212"/>
    </location>
</feature>
<evidence type="ECO:0000256" key="3">
    <source>
        <dbReference type="ARBA" id="ARBA00013080"/>
    </source>
</evidence>
<dbReference type="OrthoDB" id="9805408at2"/>
<dbReference type="PANTHER" id="PTHR31689:SF0">
    <property type="entry name" value="DIAMINOPIMELATE EPIMERASE"/>
    <property type="match status" value="1"/>
</dbReference>
<dbReference type="RefSeq" id="WP_033100271.1">
    <property type="nucleotide sequence ID" value="NZ_JACEIP010000007.1"/>
</dbReference>
<dbReference type="EMBL" id="JACEIP010000007">
    <property type="protein sequence ID" value="MBA4542500.1"/>
    <property type="molecule type" value="Genomic_DNA"/>
</dbReference>
<sequence length="279" mass="30591">MKFTKMHGLGNDFIIVYQNHTPNLEEFSRLAVQMCHRHTGIGADGLVVVYPSENADAAMRIFNADGSLTEQCGNAMRCVAKYCYERLSALKDEFTLETKVGLQTVWVDGSLGKAEKIRVDMGEPVLEPSRIPVVATGRRVINQPVEAGGAQFYFTGVSMGNPHAVIEVDDASRFPVEKWGPILETHRLFPNKSNVEFVTFHSPSEVTMRVWERGVGQTMACGSGACATLVAGVLLGKLARRAVIHLLGGDLEIEWSEADNRVYMSGPAAFVYDGVWLPA</sequence>
<feature type="binding site" evidence="8">
    <location>
        <begin position="222"/>
        <end position="223"/>
    </location>
    <ligand>
        <name>substrate</name>
    </ligand>
</feature>
<evidence type="ECO:0000256" key="8">
    <source>
        <dbReference type="HAMAP-Rule" id="MF_00197"/>
    </source>
</evidence>
<evidence type="ECO:0000256" key="4">
    <source>
        <dbReference type="ARBA" id="ARBA00022605"/>
    </source>
</evidence>
<keyword evidence="6 8" id="KW-0413">Isomerase</keyword>
<gene>
    <name evidence="8" type="primary">dapF</name>
    <name evidence="10" type="ORF">H1164_06230</name>
</gene>
<dbReference type="InterPro" id="IPR018510">
    <property type="entry name" value="DAP_epimerase_AS"/>
</dbReference>
<evidence type="ECO:0000256" key="5">
    <source>
        <dbReference type="ARBA" id="ARBA00023154"/>
    </source>
</evidence>
<feature type="binding site" evidence="8">
    <location>
        <position position="161"/>
    </location>
    <ligand>
        <name>substrate</name>
    </ligand>
</feature>
<evidence type="ECO:0000313" key="10">
    <source>
        <dbReference type="EMBL" id="MBA4542500.1"/>
    </source>
</evidence>
<evidence type="ECO:0000256" key="9">
    <source>
        <dbReference type="PROSITE-ProRule" id="PRU10125"/>
    </source>
</evidence>
<reference evidence="10 11" key="1">
    <citation type="submission" date="2020-07" db="EMBL/GenBank/DDBJ databases">
        <authorList>
            <person name="Feng H."/>
        </authorList>
    </citation>
    <scope>NUCLEOTIDE SEQUENCE [LARGE SCALE GENOMIC DNA]</scope>
    <source>
        <strain evidence="11">s-11</strain>
    </source>
</reference>
<feature type="site" description="Could be important to modulate the pK values of the two catalytic cysteine residues" evidence="8">
    <location>
        <position position="163"/>
    </location>
</feature>
<feature type="binding site" evidence="8">
    <location>
        <position position="63"/>
    </location>
    <ligand>
        <name>substrate</name>
    </ligand>
</feature>
<dbReference type="InterPro" id="IPR001653">
    <property type="entry name" value="DAP_epimerase_DapF"/>
</dbReference>
<accession>A0A7W1X9C7</accession>
<dbReference type="NCBIfam" id="TIGR00652">
    <property type="entry name" value="DapF"/>
    <property type="match status" value="1"/>
</dbReference>